<feature type="transmembrane region" description="Helical" evidence="7">
    <location>
        <begin position="299"/>
        <end position="316"/>
    </location>
</feature>
<evidence type="ECO:0000256" key="2">
    <source>
        <dbReference type="ARBA" id="ARBA00022448"/>
    </source>
</evidence>
<keyword evidence="3" id="KW-1003">Cell membrane</keyword>
<accession>G9ESV8</accession>
<proteinExistence type="predicted"/>
<dbReference type="InterPro" id="IPR050171">
    <property type="entry name" value="MFS_Transporters"/>
</dbReference>
<evidence type="ECO:0000256" key="6">
    <source>
        <dbReference type="ARBA" id="ARBA00023136"/>
    </source>
</evidence>
<feature type="transmembrane region" description="Helical" evidence="7">
    <location>
        <begin position="12"/>
        <end position="34"/>
    </location>
</feature>
<keyword evidence="5 7" id="KW-1133">Transmembrane helix</keyword>
<keyword evidence="4 7" id="KW-0812">Transmembrane</keyword>
<dbReference type="PROSITE" id="PS50850">
    <property type="entry name" value="MFS"/>
    <property type="match status" value="1"/>
</dbReference>
<dbReference type="Pfam" id="PF07690">
    <property type="entry name" value="MFS_1"/>
    <property type="match status" value="1"/>
</dbReference>
<evidence type="ECO:0000313" key="10">
    <source>
        <dbReference type="Proteomes" id="UP000002770"/>
    </source>
</evidence>
<dbReference type="AlphaFoldDB" id="G9ESV8"/>
<comment type="subcellular location">
    <subcellularLocation>
        <location evidence="1">Cell membrane</location>
        <topology evidence="1">Multi-pass membrane protein</topology>
    </subcellularLocation>
</comment>
<feature type="transmembrane region" description="Helical" evidence="7">
    <location>
        <begin position="214"/>
        <end position="235"/>
    </location>
</feature>
<dbReference type="InterPro" id="IPR020846">
    <property type="entry name" value="MFS_dom"/>
</dbReference>
<dbReference type="Proteomes" id="UP000002770">
    <property type="component" value="Unassembled WGS sequence"/>
</dbReference>
<reference evidence="9 10" key="1">
    <citation type="journal article" date="2011" name="BMC Genomics">
        <title>Insight into cross-talk between intra-amoebal pathogens.</title>
        <authorList>
            <person name="Gimenez G."/>
            <person name="Bertelli C."/>
            <person name="Moliner C."/>
            <person name="Robert C."/>
            <person name="Raoult D."/>
            <person name="Fournier P.E."/>
            <person name="Greub G."/>
        </authorList>
    </citation>
    <scope>NUCLEOTIDE SEQUENCE [LARGE SCALE GENOMIC DNA]</scope>
    <source>
        <strain evidence="9 10">LLAP12</strain>
    </source>
</reference>
<evidence type="ECO:0000256" key="1">
    <source>
        <dbReference type="ARBA" id="ARBA00004651"/>
    </source>
</evidence>
<keyword evidence="10" id="KW-1185">Reference proteome</keyword>
<feature type="domain" description="Major facilitator superfamily (MFS) profile" evidence="8">
    <location>
        <begin position="8"/>
        <end position="390"/>
    </location>
</feature>
<dbReference type="STRING" id="658187.LDG_8385"/>
<feature type="transmembrane region" description="Helical" evidence="7">
    <location>
        <begin position="99"/>
        <end position="120"/>
    </location>
</feature>
<evidence type="ECO:0000313" key="9">
    <source>
        <dbReference type="EMBL" id="EHL29425.1"/>
    </source>
</evidence>
<evidence type="ECO:0000256" key="3">
    <source>
        <dbReference type="ARBA" id="ARBA00022475"/>
    </source>
</evidence>
<dbReference type="InterPro" id="IPR011701">
    <property type="entry name" value="MFS"/>
</dbReference>
<organism evidence="9 10">
    <name type="scientific">Legionella drancourtii LLAP12</name>
    <dbReference type="NCBI Taxonomy" id="658187"/>
    <lineage>
        <taxon>Bacteria</taxon>
        <taxon>Pseudomonadati</taxon>
        <taxon>Pseudomonadota</taxon>
        <taxon>Gammaproteobacteria</taxon>
        <taxon>Legionellales</taxon>
        <taxon>Legionellaceae</taxon>
        <taxon>Legionella</taxon>
    </lineage>
</organism>
<feature type="transmembrane region" description="Helical" evidence="7">
    <location>
        <begin position="159"/>
        <end position="181"/>
    </location>
</feature>
<feature type="transmembrane region" description="Helical" evidence="7">
    <location>
        <begin position="337"/>
        <end position="361"/>
    </location>
</feature>
<feature type="transmembrane region" description="Helical" evidence="7">
    <location>
        <begin position="273"/>
        <end position="293"/>
    </location>
</feature>
<dbReference type="RefSeq" id="WP_006872262.1">
    <property type="nucleotide sequence ID" value="NZ_JH413847.1"/>
</dbReference>
<feature type="transmembrane region" description="Helical" evidence="7">
    <location>
        <begin position="132"/>
        <end position="153"/>
    </location>
</feature>
<dbReference type="PANTHER" id="PTHR23517:SF2">
    <property type="entry name" value="MULTIDRUG RESISTANCE PROTEIN MDTH"/>
    <property type="match status" value="1"/>
</dbReference>
<evidence type="ECO:0000259" key="8">
    <source>
        <dbReference type="PROSITE" id="PS50850"/>
    </source>
</evidence>
<feature type="transmembrane region" description="Helical" evidence="7">
    <location>
        <begin position="247"/>
        <end position="266"/>
    </location>
</feature>
<name>G9ESV8_9GAMM</name>
<evidence type="ECO:0000256" key="4">
    <source>
        <dbReference type="ARBA" id="ARBA00022692"/>
    </source>
</evidence>
<dbReference type="HOGENOM" id="CLU_001265_10_0_6"/>
<dbReference type="EMBL" id="JH413847">
    <property type="protein sequence ID" value="EHL29425.1"/>
    <property type="molecule type" value="Genomic_DNA"/>
</dbReference>
<feature type="transmembrane region" description="Helical" evidence="7">
    <location>
        <begin position="40"/>
        <end position="63"/>
    </location>
</feature>
<feature type="transmembrane region" description="Helical" evidence="7">
    <location>
        <begin position="367"/>
        <end position="385"/>
    </location>
</feature>
<dbReference type="InterPro" id="IPR036259">
    <property type="entry name" value="MFS_trans_sf"/>
</dbReference>
<dbReference type="InParanoid" id="G9ESV8"/>
<dbReference type="Gene3D" id="3.30.70.100">
    <property type="match status" value="1"/>
</dbReference>
<keyword evidence="2" id="KW-0813">Transport</keyword>
<gene>
    <name evidence="9" type="ORF">LDG_8385</name>
</gene>
<dbReference type="SUPFAM" id="SSF103473">
    <property type="entry name" value="MFS general substrate transporter"/>
    <property type="match status" value="1"/>
</dbReference>
<dbReference type="CDD" id="cd17472">
    <property type="entry name" value="MFS_YajR_like"/>
    <property type="match status" value="1"/>
</dbReference>
<dbReference type="PANTHER" id="PTHR23517">
    <property type="entry name" value="RESISTANCE PROTEIN MDTM, PUTATIVE-RELATED-RELATED"/>
    <property type="match status" value="1"/>
</dbReference>
<dbReference type="GO" id="GO:0005886">
    <property type="term" value="C:plasma membrane"/>
    <property type="evidence" value="ECO:0007669"/>
    <property type="project" value="UniProtKB-SubCell"/>
</dbReference>
<evidence type="ECO:0000256" key="5">
    <source>
        <dbReference type="ARBA" id="ARBA00022989"/>
    </source>
</evidence>
<dbReference type="Gene3D" id="1.20.1250.20">
    <property type="entry name" value="MFS general substrate transporter like domains"/>
    <property type="match status" value="1"/>
</dbReference>
<protein>
    <recommendedName>
        <fullName evidence="8">Major facilitator superfamily (MFS) profile domain-containing protein</fullName>
    </recommendedName>
</protein>
<dbReference type="OrthoDB" id="9764259at2"/>
<evidence type="ECO:0000256" key="7">
    <source>
        <dbReference type="SAM" id="Phobius"/>
    </source>
</evidence>
<feature type="transmembrane region" description="Helical" evidence="7">
    <location>
        <begin position="75"/>
        <end position="93"/>
    </location>
</feature>
<dbReference type="GO" id="GO:0022857">
    <property type="term" value="F:transmembrane transporter activity"/>
    <property type="evidence" value="ECO:0007669"/>
    <property type="project" value="InterPro"/>
</dbReference>
<dbReference type="FunCoup" id="G9ESV8">
    <property type="interactions" value="107"/>
</dbReference>
<sequence>MKYPWSKTVFPIAAIFSFRMWGLFLLIPVFSIYAENLHGATPALIGLALGIYGLAQGILQMPFGLFSDKIGRKPIITLGLILFACGSLLGALTDSIYGMIFARALQGTGAIGSVLIALLADLTPDEQRTKAMAVIGMTIGTSFSLAMVISPAISHRFGLAGIFYLTTGLSLLGLLLLHVIIPKPSKERFHGDSETNPVLFKQVIRNKHLQRLNAGIFCQHFILTATFFAIPFILNEQIAQGHLSQQWHFYLPLMLGSFLLMIPFIILAEKKKLMKTVFLTAVLVMSMSQLVLAYTYQNWLSLCLLMLAFFIAFNILEAALPSLVSKQANPNSKGTAMGIYSTSQFLGLFAGGALAGLLYQWQGSRGIFIINALLGALWFTLSYSMNPNVYLTTLTFPCSWPHRRDDVITQLLKIKGVVDVVFAKDERVLYLRIDKEHYRAGNAEQILQATTTEK</sequence>
<keyword evidence="6 7" id="KW-0472">Membrane</keyword>
<dbReference type="eggNOG" id="COG2814">
    <property type="taxonomic scope" value="Bacteria"/>
</dbReference>